<proteinExistence type="predicted"/>
<organism evidence="1 2">
    <name type="scientific">Sulfurimonas marina</name>
    <dbReference type="NCBI Taxonomy" id="2590551"/>
    <lineage>
        <taxon>Bacteria</taxon>
        <taxon>Pseudomonadati</taxon>
        <taxon>Campylobacterota</taxon>
        <taxon>Epsilonproteobacteria</taxon>
        <taxon>Campylobacterales</taxon>
        <taxon>Sulfurimonadaceae</taxon>
        <taxon>Sulfurimonas</taxon>
    </lineage>
</organism>
<protein>
    <submittedName>
        <fullName evidence="1">Uncharacterized protein</fullName>
    </submittedName>
</protein>
<sequence>MFKVNNTQNGVKAFLGGFKAEDVNVKVQECKDGNCSCNCDPQMMEKIENIEVSSEENGASITITGDVKAEELEPMMKECLL</sequence>
<dbReference type="Proteomes" id="UP000593910">
    <property type="component" value="Chromosome"/>
</dbReference>
<accession>A0A7M1AVC4</accession>
<dbReference type="AlphaFoldDB" id="A0A7M1AVC4"/>
<keyword evidence="2" id="KW-1185">Reference proteome</keyword>
<evidence type="ECO:0000313" key="1">
    <source>
        <dbReference type="EMBL" id="QOP41375.1"/>
    </source>
</evidence>
<evidence type="ECO:0000313" key="2">
    <source>
        <dbReference type="Proteomes" id="UP000593910"/>
    </source>
</evidence>
<name>A0A7M1AVC4_9BACT</name>
<gene>
    <name evidence="1" type="ORF">FJR03_06305</name>
</gene>
<dbReference type="EMBL" id="CP041165">
    <property type="protein sequence ID" value="QOP41375.1"/>
    <property type="molecule type" value="Genomic_DNA"/>
</dbReference>
<reference evidence="1 2" key="1">
    <citation type="submission" date="2019-06" db="EMBL/GenBank/DDBJ databases">
        <title>Sulfurimonas gotlandica sp. nov., a chemoautotrophic and psychrotolerant epsilonproteobacterium isolated from a pelagic redoxcline, and an emended description of the genus Sulfurimonas.</title>
        <authorList>
            <person name="Wang S."/>
            <person name="Jiang L."/>
            <person name="Shao Z."/>
        </authorList>
    </citation>
    <scope>NUCLEOTIDE SEQUENCE [LARGE SCALE GENOMIC DNA]</scope>
    <source>
        <strain evidence="1 2">B2</strain>
    </source>
</reference>
<dbReference type="RefSeq" id="WP_193112689.1">
    <property type="nucleotide sequence ID" value="NZ_CP041165.1"/>
</dbReference>
<dbReference type="KEGG" id="smax:FJR03_06305"/>